<dbReference type="EC" id="3.1.4.-" evidence="6"/>
<dbReference type="EMBL" id="JAGRPV010000001">
    <property type="protein sequence ID" value="MDI4649487.1"/>
    <property type="molecule type" value="Genomic_DNA"/>
</dbReference>
<dbReference type="Pfam" id="PF21370">
    <property type="entry name" value="PAS_GdpP"/>
    <property type="match status" value="1"/>
</dbReference>
<dbReference type="InterPro" id="IPR001667">
    <property type="entry name" value="DDH_dom"/>
</dbReference>
<evidence type="ECO:0000256" key="5">
    <source>
        <dbReference type="ARBA" id="ARBA00023136"/>
    </source>
</evidence>
<keyword evidence="3 7" id="KW-0812">Transmembrane</keyword>
<keyword evidence="2 6" id="KW-1003">Cell membrane</keyword>
<reference evidence="9" key="1">
    <citation type="submission" date="2023-04" db="EMBL/GenBank/DDBJ databases">
        <title>Comparative genomic analysis of Cohnella hashimotonis sp. nov., isolated from the International Space Station.</title>
        <authorList>
            <person name="Venkateswaran K."/>
            <person name="Simpson A."/>
        </authorList>
    </citation>
    <scope>NUCLEOTIDE SEQUENCE</scope>
    <source>
        <strain evidence="9">F6_2S_P_1</strain>
    </source>
</reference>
<dbReference type="SMART" id="SM00267">
    <property type="entry name" value="GGDEF"/>
    <property type="match status" value="1"/>
</dbReference>
<keyword evidence="4 7" id="KW-1133">Transmembrane helix</keyword>
<keyword evidence="6" id="KW-0378">Hydrolase</keyword>
<evidence type="ECO:0000256" key="4">
    <source>
        <dbReference type="ARBA" id="ARBA00022989"/>
    </source>
</evidence>
<proteinExistence type="inferred from homology"/>
<comment type="catalytic activity">
    <reaction evidence="6">
        <text>3',3'-c-di-AMP + H2O = 5'-O-phosphonoadenylyl-(3'-&gt;5')-adenosine + H(+)</text>
        <dbReference type="Rhea" id="RHEA:54420"/>
        <dbReference type="ChEBI" id="CHEBI:15377"/>
        <dbReference type="ChEBI" id="CHEBI:15378"/>
        <dbReference type="ChEBI" id="CHEBI:71500"/>
        <dbReference type="ChEBI" id="CHEBI:138171"/>
    </reaction>
</comment>
<dbReference type="Gene3D" id="3.10.310.30">
    <property type="match status" value="1"/>
</dbReference>
<keyword evidence="10" id="KW-1185">Reference proteome</keyword>
<gene>
    <name evidence="9" type="ORF">KB449_31455</name>
</gene>
<accession>A0ABT6TRL9</accession>
<evidence type="ECO:0000256" key="6">
    <source>
        <dbReference type="PIRNR" id="PIRNR026583"/>
    </source>
</evidence>
<organism evidence="9 10">
    <name type="scientific">Cohnella hashimotonis</name>
    <dbReference type="NCBI Taxonomy" id="2826895"/>
    <lineage>
        <taxon>Bacteria</taxon>
        <taxon>Bacillati</taxon>
        <taxon>Bacillota</taxon>
        <taxon>Bacilli</taxon>
        <taxon>Bacillales</taxon>
        <taxon>Paenibacillaceae</taxon>
        <taxon>Cohnella</taxon>
    </lineage>
</organism>
<dbReference type="Pfam" id="PF01368">
    <property type="entry name" value="DHH"/>
    <property type="match status" value="1"/>
</dbReference>
<dbReference type="Pfam" id="PF02272">
    <property type="entry name" value="DHHA1"/>
    <property type="match status" value="1"/>
</dbReference>
<comment type="subcellular location">
    <subcellularLocation>
        <location evidence="1">Cell membrane</location>
        <topology evidence="1">Multi-pass membrane protein</topology>
    </subcellularLocation>
</comment>
<evidence type="ECO:0000256" key="3">
    <source>
        <dbReference type="ARBA" id="ARBA00022692"/>
    </source>
</evidence>
<dbReference type="PIRSF" id="PIRSF026583">
    <property type="entry name" value="YybT"/>
    <property type="match status" value="1"/>
</dbReference>
<sequence length="656" mass="73237">MPKFLVQRWHGMHNVWALALIFLLTAALTWFYWPLGIIALAAGGAVGVFSLLAERAFRKEWNDYVLTLSSRIRGVGTEVVGGLPFGIILYNEDREVEWHNGFISKIADRTSAVGTPLPELFPGIQQAKEKDKTLGRWETTQNGRVYELLFRPTERMLFVTDVTEHWTLARRYEDEKLAIGIVMMDNLEEVAQGMDEQQRALMLSKVTGEINEWAQKYGLFLRRLSSDKYMVIANQAALKQLEQSRFELLDEVREITMNLKLPMTLSIGFASGADNIAELGQLAQGSLDIALGRGGDQAVVKFGQRQSFYGGKSNAVEKRTRVRARVISHALRDLMKESDHIIIMGHRMPDMDSIGAAIGVLKAAQHVGKEAFIVLEGVNPAIQRMMHMLKEDEKLIRRFITPEQASQLTGKRSLAVVVDTHRASMVAEPKLLQQTDRIVIVDHHRRSEEFIEDAVLVYMEPYASSTCELVTELLQYIHERVVLDVREATALLAGITVDTKSFAMRTGSRTFEAASFLRRNGADPALIQKMLKEDLEEYIKKAEIIRNAETYFDYIAIAVADPAKPVPQLLIAQSADTLLNMTGIKASFVIAQRPDGTIGVSARSLGQMNVQVVMERLGGGGHLTNAACQVQGTVQEVAAKLKKVLNDINGEEGLFE</sequence>
<dbReference type="Pfam" id="PF24898">
    <property type="entry name" value="GGDEF_GdpP"/>
    <property type="match status" value="1"/>
</dbReference>
<dbReference type="InterPro" id="IPR014528">
    <property type="entry name" value="GdpP/PdeA"/>
</dbReference>
<dbReference type="RefSeq" id="WP_282912111.1">
    <property type="nucleotide sequence ID" value="NZ_JAGRPV010000001.1"/>
</dbReference>
<evidence type="ECO:0000259" key="8">
    <source>
        <dbReference type="PROSITE" id="PS50887"/>
    </source>
</evidence>
<dbReference type="Proteomes" id="UP001161691">
    <property type="component" value="Unassembled WGS sequence"/>
</dbReference>
<dbReference type="InterPro" id="IPR051319">
    <property type="entry name" value="Oligoribo/pAp-PDE_c-di-AMP_PDE"/>
</dbReference>
<dbReference type="SUPFAM" id="SSF64182">
    <property type="entry name" value="DHH phosphoesterases"/>
    <property type="match status" value="1"/>
</dbReference>
<evidence type="ECO:0000313" key="10">
    <source>
        <dbReference type="Proteomes" id="UP001161691"/>
    </source>
</evidence>
<evidence type="ECO:0000256" key="7">
    <source>
        <dbReference type="SAM" id="Phobius"/>
    </source>
</evidence>
<feature type="domain" description="GGDEF" evidence="8">
    <location>
        <begin position="175"/>
        <end position="304"/>
    </location>
</feature>
<dbReference type="InterPro" id="IPR038763">
    <property type="entry name" value="DHH_sf"/>
</dbReference>
<comment type="function">
    <text evidence="6">Has phosphodiesterase (PDE) activity against cyclic-di-AMP (c-di-AMP).</text>
</comment>
<dbReference type="Gene3D" id="3.90.1640.10">
    <property type="entry name" value="inorganic pyrophosphatase (n-terminal core)"/>
    <property type="match status" value="1"/>
</dbReference>
<dbReference type="InterPro" id="IPR049553">
    <property type="entry name" value="GdpP-like_PAS"/>
</dbReference>
<dbReference type="PANTHER" id="PTHR47618">
    <property type="entry name" value="BIFUNCTIONAL OLIGORIBONUCLEASE AND PAP PHOSPHATASE NRNA"/>
    <property type="match status" value="1"/>
</dbReference>
<evidence type="ECO:0000313" key="9">
    <source>
        <dbReference type="EMBL" id="MDI4649487.1"/>
    </source>
</evidence>
<name>A0ABT6TRL9_9BACL</name>
<dbReference type="InterPro" id="IPR003156">
    <property type="entry name" value="DHHA1_dom"/>
</dbReference>
<dbReference type="PANTHER" id="PTHR47618:SF2">
    <property type="entry name" value="CYCLIC-DI-AMP PHOSPHODIESTERASE GDPP"/>
    <property type="match status" value="1"/>
</dbReference>
<feature type="transmembrane region" description="Helical" evidence="7">
    <location>
        <begin position="12"/>
        <end position="31"/>
    </location>
</feature>
<evidence type="ECO:0000256" key="2">
    <source>
        <dbReference type="ARBA" id="ARBA00022475"/>
    </source>
</evidence>
<evidence type="ECO:0000256" key="1">
    <source>
        <dbReference type="ARBA" id="ARBA00004651"/>
    </source>
</evidence>
<protein>
    <recommendedName>
        <fullName evidence="6">Cyclic-di-AMP phosphodiesterase</fullName>
        <ecNumber evidence="6">3.1.4.-</ecNumber>
    </recommendedName>
</protein>
<comment type="caution">
    <text evidence="9">The sequence shown here is derived from an EMBL/GenBank/DDBJ whole genome shotgun (WGS) entry which is preliminary data.</text>
</comment>
<comment type="similarity">
    <text evidence="6">Belongs to the GdpP/PdeA phosphodiesterase family.</text>
</comment>
<dbReference type="PROSITE" id="PS50887">
    <property type="entry name" value="GGDEF"/>
    <property type="match status" value="1"/>
</dbReference>
<dbReference type="InterPro" id="IPR000160">
    <property type="entry name" value="GGDEF_dom"/>
</dbReference>
<dbReference type="Gene3D" id="3.30.450.20">
    <property type="entry name" value="PAS domain"/>
    <property type="match status" value="1"/>
</dbReference>
<keyword evidence="5 6" id="KW-0472">Membrane</keyword>